<dbReference type="Pfam" id="PF13661">
    <property type="entry name" value="2OG-FeII_Oxy_4"/>
    <property type="match status" value="1"/>
</dbReference>
<evidence type="ECO:0000256" key="4">
    <source>
        <dbReference type="ARBA" id="ARBA00023002"/>
    </source>
</evidence>
<accession>A0A914LM72</accession>
<proteinExistence type="predicted"/>
<evidence type="ECO:0000256" key="2">
    <source>
        <dbReference type="ARBA" id="ARBA00022896"/>
    </source>
</evidence>
<protein>
    <submittedName>
        <fullName evidence="8">Prolyl 4-hydroxylase alpha subunit domain-containing protein</fullName>
    </submittedName>
</protein>
<keyword evidence="2" id="KW-0847">Vitamin C</keyword>
<dbReference type="WBParaSite" id="Minc3s00651g15635">
    <property type="protein sequence ID" value="Minc3s00651g15635"/>
    <property type="gene ID" value="Minc3s00651g15635"/>
</dbReference>
<dbReference type="SMART" id="SM00702">
    <property type="entry name" value="P4Hc"/>
    <property type="match status" value="1"/>
</dbReference>
<dbReference type="Gene3D" id="2.60.120.620">
    <property type="entry name" value="q2cbj1_9rhob like domain"/>
    <property type="match status" value="2"/>
</dbReference>
<organism evidence="7 8">
    <name type="scientific">Meloidogyne incognita</name>
    <name type="common">Southern root-knot nematode worm</name>
    <name type="synonym">Oxyuris incognita</name>
    <dbReference type="NCBI Taxonomy" id="6306"/>
    <lineage>
        <taxon>Eukaryota</taxon>
        <taxon>Metazoa</taxon>
        <taxon>Ecdysozoa</taxon>
        <taxon>Nematoda</taxon>
        <taxon>Chromadorea</taxon>
        <taxon>Rhabditida</taxon>
        <taxon>Tylenchina</taxon>
        <taxon>Tylenchomorpha</taxon>
        <taxon>Tylenchoidea</taxon>
        <taxon>Meloidogynidae</taxon>
        <taxon>Meloidogyninae</taxon>
        <taxon>Meloidogyne</taxon>
        <taxon>Meloidogyne incognita group</taxon>
    </lineage>
</organism>
<name>A0A914LM72_MELIC</name>
<dbReference type="Proteomes" id="UP000887563">
    <property type="component" value="Unplaced"/>
</dbReference>
<dbReference type="InterPro" id="IPR039558">
    <property type="entry name" value="TPA1/OFD1_N"/>
</dbReference>
<keyword evidence="3" id="KW-0223">Dioxygenase</keyword>
<feature type="domain" description="Prolyl 4-hydroxylase alpha subunit" evidence="6">
    <location>
        <begin position="42"/>
        <end position="222"/>
    </location>
</feature>
<feature type="region of interest" description="Disordered" evidence="5">
    <location>
        <begin position="362"/>
        <end position="394"/>
    </location>
</feature>
<dbReference type="InterPro" id="IPR019601">
    <property type="entry name" value="Oxoglutarate/Fe-dep_Oase_C"/>
</dbReference>
<dbReference type="AlphaFoldDB" id="A0A914LM72"/>
<evidence type="ECO:0000313" key="7">
    <source>
        <dbReference type="Proteomes" id="UP000887563"/>
    </source>
</evidence>
<keyword evidence="4" id="KW-0560">Oxidoreductase</keyword>
<dbReference type="InterPro" id="IPR051842">
    <property type="entry name" value="uS12_prolyl_hydroxylase"/>
</dbReference>
<evidence type="ECO:0000256" key="5">
    <source>
        <dbReference type="SAM" id="MobiDB-lite"/>
    </source>
</evidence>
<evidence type="ECO:0000313" key="8">
    <source>
        <dbReference type="WBParaSite" id="Minc3s00651g15635"/>
    </source>
</evidence>
<dbReference type="Pfam" id="PF10637">
    <property type="entry name" value="Ofd1_CTDD"/>
    <property type="match status" value="1"/>
</dbReference>
<feature type="compositionally biased region" description="Acidic residues" evidence="5">
    <location>
        <begin position="545"/>
        <end position="570"/>
    </location>
</feature>
<comment type="cofactor">
    <cofactor evidence="1">
        <name>L-ascorbate</name>
        <dbReference type="ChEBI" id="CHEBI:38290"/>
    </cofactor>
</comment>
<feature type="region of interest" description="Disordered" evidence="5">
    <location>
        <begin position="532"/>
        <end position="584"/>
    </location>
</feature>
<sequence length="584" mass="66149">MASSISSTSPKFIINENYKNNEFKNKIISILEGNHEDSHPFPHFHLTDFLTNLSLVKDLKNELNSVAWIPKSNDLLSLNQTVDIANLLEEHYPILYNFRQFLLNDVRRWLMAMTGVQLGEKLALTGSRYSSGDCLLTHDDKLEGRAFAFVLYLNTDWAVEDGGDLCLYNCDQTTKFPEKIIKRIRPIENSFSLFRVQNNSWHSVSEVLSEGKERLSLNGWFHYPEDVQVLFVGDSPIPEEPIPRTKPSMDTTLAEVTSWLNNNYVSPGQHKNIKRIFAHKSQLSLRHFLNTDKYNSALQELETASFTCIGPPNKRNVWRLVEDQLEENSHLKSLLRVFRSEAITLLLTQWTGLHLHEIRKSGGGATINEGNNGEGDEVTTTSDNGPPSKKSKINSKEEINRDVELVSFINRFDQGCYSMADDQLIAHSEDNGFSLDVILFFGRKQNWPSQNGGFISYFSSGEEDEIIRVIPTLNTAAIGWGLDPVRKIESGFEFGEPGVLNFTKYVNHRAGSDHFFTLNCTFFGVCTGESESEESSLNSKSIHEDDSEDEDEEEFGSENFDENEEEEEEEGKNNNNGGGEDCGH</sequence>
<evidence type="ECO:0000259" key="6">
    <source>
        <dbReference type="SMART" id="SM00702"/>
    </source>
</evidence>
<evidence type="ECO:0000256" key="1">
    <source>
        <dbReference type="ARBA" id="ARBA00001961"/>
    </source>
</evidence>
<dbReference type="InterPro" id="IPR006620">
    <property type="entry name" value="Pro_4_hyd_alph"/>
</dbReference>
<evidence type="ECO:0000256" key="3">
    <source>
        <dbReference type="ARBA" id="ARBA00022964"/>
    </source>
</evidence>
<dbReference type="GO" id="GO:0031543">
    <property type="term" value="F:peptidyl-proline dioxygenase activity"/>
    <property type="evidence" value="ECO:0007669"/>
    <property type="project" value="TreeGrafter"/>
</dbReference>
<dbReference type="GO" id="GO:0006449">
    <property type="term" value="P:regulation of translational termination"/>
    <property type="evidence" value="ECO:0007669"/>
    <property type="project" value="TreeGrafter"/>
</dbReference>
<dbReference type="PANTHER" id="PTHR12117">
    <property type="entry name" value="HISTONE ACETYLTRANSFERASE COMPLEX"/>
    <property type="match status" value="1"/>
</dbReference>
<keyword evidence="7" id="KW-1185">Reference proteome</keyword>
<reference evidence="8" key="1">
    <citation type="submission" date="2022-11" db="UniProtKB">
        <authorList>
            <consortium name="WormBaseParasite"/>
        </authorList>
    </citation>
    <scope>IDENTIFICATION</scope>
</reference>
<dbReference type="GO" id="GO:0031418">
    <property type="term" value="F:L-ascorbic acid binding"/>
    <property type="evidence" value="ECO:0007669"/>
    <property type="project" value="UniProtKB-KW"/>
</dbReference>
<dbReference type="GO" id="GO:0005506">
    <property type="term" value="F:iron ion binding"/>
    <property type="evidence" value="ECO:0007669"/>
    <property type="project" value="InterPro"/>
</dbReference>
<dbReference type="GO" id="GO:0005737">
    <property type="term" value="C:cytoplasm"/>
    <property type="evidence" value="ECO:0007669"/>
    <property type="project" value="TreeGrafter"/>
</dbReference>
<dbReference type="PANTHER" id="PTHR12117:SF0">
    <property type="entry name" value="PROLYL 3-HYDROXYLASE OGFOD1"/>
    <property type="match status" value="1"/>
</dbReference>